<reference evidence="1 2" key="1">
    <citation type="submission" date="2016-10" db="EMBL/GenBank/DDBJ databases">
        <authorList>
            <person name="de Groot N.N."/>
        </authorList>
    </citation>
    <scope>NUCLEOTIDE SEQUENCE [LARGE SCALE GENOMIC DNA]</scope>
    <source>
        <strain evidence="1 2">CDM_5</strain>
    </source>
</reference>
<name>A0A1H7QRU8_HALLR</name>
<dbReference type="Proteomes" id="UP000183894">
    <property type="component" value="Unassembled WGS sequence"/>
</dbReference>
<organism evidence="1 2">
    <name type="scientific">Haloferax larsenii</name>
    <dbReference type="NCBI Taxonomy" id="302484"/>
    <lineage>
        <taxon>Archaea</taxon>
        <taxon>Methanobacteriati</taxon>
        <taxon>Methanobacteriota</taxon>
        <taxon>Stenosarchaea group</taxon>
        <taxon>Halobacteria</taxon>
        <taxon>Halobacteriales</taxon>
        <taxon>Haloferacaceae</taxon>
        <taxon>Haloferax</taxon>
    </lineage>
</organism>
<dbReference type="AlphaFoldDB" id="A0A1H7QRU8"/>
<protein>
    <submittedName>
        <fullName evidence="1">Uncharacterized protein</fullName>
    </submittedName>
</protein>
<gene>
    <name evidence="1" type="ORF">SAMN04488691_105127</name>
</gene>
<dbReference type="EMBL" id="FOAD01000005">
    <property type="protein sequence ID" value="SEL50464.1"/>
    <property type="molecule type" value="Genomic_DNA"/>
</dbReference>
<evidence type="ECO:0000313" key="2">
    <source>
        <dbReference type="Proteomes" id="UP000183894"/>
    </source>
</evidence>
<accession>A0A1H7QRU8</accession>
<sequence length="191" mass="22197">MTFEWFDSIHVHPHEKVVKKIMSEKLIRVSMAIRDAVAEESQNKKILEDELNEKLNVSDTMFRKIFRILEQDGYLIRAYNDGFVYLYHPSDDFEPSLMTNKHTVSNQNEEDVVYIHAPSGTIHADSKTYLERFLDSLNVDFKYFNIFEWGQNTAGCVIVSNNIEKFEEHGVIVSNNNCVSFIIHGEGDKNE</sequence>
<proteinExistence type="predicted"/>
<evidence type="ECO:0000313" key="1">
    <source>
        <dbReference type="EMBL" id="SEL50464.1"/>
    </source>
</evidence>